<gene>
    <name evidence="7" type="ORF">HGG76_19150</name>
</gene>
<feature type="transmembrane region" description="Helical" evidence="6">
    <location>
        <begin position="127"/>
        <end position="145"/>
    </location>
</feature>
<protein>
    <submittedName>
        <fullName evidence="7">Branched-chain amino acid ABC transporter permease</fullName>
    </submittedName>
</protein>
<evidence type="ECO:0000256" key="4">
    <source>
        <dbReference type="ARBA" id="ARBA00022989"/>
    </source>
</evidence>
<reference evidence="7 8" key="1">
    <citation type="submission" date="2020-04" db="EMBL/GenBank/DDBJ databases">
        <title>Whole genome sequencing of clinical and environmental type strains of Ochrobactrum.</title>
        <authorList>
            <person name="Dharne M."/>
        </authorList>
    </citation>
    <scope>NUCLEOTIDE SEQUENCE [LARGE SCALE GENOMIC DNA]</scope>
    <source>
        <strain evidence="7 8">DSM 13340</strain>
    </source>
</reference>
<evidence type="ECO:0000256" key="6">
    <source>
        <dbReference type="SAM" id="Phobius"/>
    </source>
</evidence>
<dbReference type="GO" id="GO:0005886">
    <property type="term" value="C:plasma membrane"/>
    <property type="evidence" value="ECO:0007669"/>
    <property type="project" value="UniProtKB-SubCell"/>
</dbReference>
<dbReference type="PANTHER" id="PTHR30482">
    <property type="entry name" value="HIGH-AFFINITY BRANCHED-CHAIN AMINO ACID TRANSPORT SYSTEM PERMEASE"/>
    <property type="match status" value="1"/>
</dbReference>
<evidence type="ECO:0000256" key="2">
    <source>
        <dbReference type="ARBA" id="ARBA00022475"/>
    </source>
</evidence>
<feature type="transmembrane region" description="Helical" evidence="6">
    <location>
        <begin position="259"/>
        <end position="284"/>
    </location>
</feature>
<dbReference type="Pfam" id="PF02653">
    <property type="entry name" value="BPD_transp_2"/>
    <property type="match status" value="1"/>
</dbReference>
<evidence type="ECO:0000313" key="8">
    <source>
        <dbReference type="Proteomes" id="UP000558475"/>
    </source>
</evidence>
<dbReference type="GO" id="GO:0015658">
    <property type="term" value="F:branched-chain amino acid transmembrane transporter activity"/>
    <property type="evidence" value="ECO:0007669"/>
    <property type="project" value="InterPro"/>
</dbReference>
<dbReference type="CDD" id="cd06581">
    <property type="entry name" value="TM_PBP1_LivM_like"/>
    <property type="match status" value="1"/>
</dbReference>
<organism evidence="7 8">
    <name type="scientific">Brucella tritici</name>
    <dbReference type="NCBI Taxonomy" id="94626"/>
    <lineage>
        <taxon>Bacteria</taxon>
        <taxon>Pseudomonadati</taxon>
        <taxon>Pseudomonadota</taxon>
        <taxon>Alphaproteobacteria</taxon>
        <taxon>Hyphomicrobiales</taxon>
        <taxon>Brucellaceae</taxon>
        <taxon>Brucella/Ochrobactrum group</taxon>
        <taxon>Brucella</taxon>
    </lineage>
</organism>
<feature type="transmembrane region" description="Helical" evidence="6">
    <location>
        <begin position="99"/>
        <end position="120"/>
    </location>
</feature>
<feature type="transmembrane region" description="Helical" evidence="6">
    <location>
        <begin position="60"/>
        <end position="79"/>
    </location>
</feature>
<dbReference type="InterPro" id="IPR043428">
    <property type="entry name" value="LivM-like"/>
</dbReference>
<evidence type="ECO:0000256" key="5">
    <source>
        <dbReference type="ARBA" id="ARBA00023136"/>
    </source>
</evidence>
<dbReference type="Proteomes" id="UP000558475">
    <property type="component" value="Unassembled WGS sequence"/>
</dbReference>
<dbReference type="EMBL" id="JAAXZB010000002">
    <property type="protein sequence ID" value="NKW10571.1"/>
    <property type="molecule type" value="Genomic_DNA"/>
</dbReference>
<keyword evidence="3 6" id="KW-0812">Transmembrane</keyword>
<accession>A0A7X6FRD0</accession>
<sequence>MNHVISLLFVLLGCVVLALFPFGAEALGQTAASSLVARIMIYAIAAASLNLILGYGGMVSFGHAAFFGIGSYVVGILYFHHAEETMLFGFIPGSDQFLITVPAAMLVAGLAALVIGALALRTSGVQFIMITLAFAQMLFFLFVSLKTYGGEDGIIVRRANDLFGLSLRDKTTMYYVILVSMILYFAFLWRVVHSSYGAVLSGIRQSERRMTAMGIETYRYKLYGFVLAGMGAGLAGALLTIFMRFASPDTLHWTKSGELMVMVILGGVGTFFGPIWGAAAFLILQTYLASWTEHWQLAMGIILLVVVLGTKGGIVGGWRALCRPFRKDRKVEVPA</sequence>
<dbReference type="InterPro" id="IPR001851">
    <property type="entry name" value="ABC_transp_permease"/>
</dbReference>
<keyword evidence="5 6" id="KW-0472">Membrane</keyword>
<dbReference type="PANTHER" id="PTHR30482:SF17">
    <property type="entry name" value="ABC TRANSPORTER ATP-BINDING PROTEIN"/>
    <property type="match status" value="1"/>
</dbReference>
<keyword evidence="2" id="KW-1003">Cell membrane</keyword>
<feature type="transmembrane region" description="Helical" evidence="6">
    <location>
        <begin position="173"/>
        <end position="201"/>
    </location>
</feature>
<evidence type="ECO:0000313" key="7">
    <source>
        <dbReference type="EMBL" id="NKW10571.1"/>
    </source>
</evidence>
<comment type="subcellular location">
    <subcellularLocation>
        <location evidence="1">Cell membrane</location>
        <topology evidence="1">Multi-pass membrane protein</topology>
    </subcellularLocation>
</comment>
<dbReference type="AlphaFoldDB" id="A0A7X6FRD0"/>
<name>A0A7X6FRD0_9HYPH</name>
<evidence type="ECO:0000256" key="3">
    <source>
        <dbReference type="ARBA" id="ARBA00022692"/>
    </source>
</evidence>
<comment type="caution">
    <text evidence="7">The sequence shown here is derived from an EMBL/GenBank/DDBJ whole genome shotgun (WGS) entry which is preliminary data.</text>
</comment>
<keyword evidence="4 6" id="KW-1133">Transmembrane helix</keyword>
<feature type="transmembrane region" description="Helical" evidence="6">
    <location>
        <begin position="36"/>
        <end position="53"/>
    </location>
</feature>
<feature type="transmembrane region" description="Helical" evidence="6">
    <location>
        <begin position="222"/>
        <end position="247"/>
    </location>
</feature>
<feature type="transmembrane region" description="Helical" evidence="6">
    <location>
        <begin position="296"/>
        <end position="318"/>
    </location>
</feature>
<proteinExistence type="predicted"/>
<evidence type="ECO:0000256" key="1">
    <source>
        <dbReference type="ARBA" id="ARBA00004651"/>
    </source>
</evidence>